<evidence type="ECO:0000313" key="4">
    <source>
        <dbReference type="Proteomes" id="UP000037507"/>
    </source>
</evidence>
<name>A0A2T7U8Y1_9BURK</name>
<dbReference type="CDD" id="cd21132">
    <property type="entry name" value="EVE-like"/>
    <property type="match status" value="1"/>
</dbReference>
<dbReference type="AlphaFoldDB" id="A0A2T7U8Y1"/>
<feature type="domain" description="EVE" evidence="2">
    <location>
        <begin position="2"/>
        <end position="136"/>
    </location>
</feature>
<sequence length="156" mass="17291">MNYWIGVVSHSHVQRGVAGGFAQMNHGKQAPLKRMKAGDGLIYYSPREAYPDGAPLQAFTALGFIRSGEVYPHDMTPDGVPGFVPWRIDVDYQLAQPVPIKPLMAQLEFITDKTHWGAVFRFGQLRISEADFRKIAAEMGCGEKSESVAAFQTSLF</sequence>
<dbReference type="Pfam" id="PF01878">
    <property type="entry name" value="EVE"/>
    <property type="match status" value="1"/>
</dbReference>
<accession>A0A2T7U8Y1</accession>
<dbReference type="Proteomes" id="UP000037507">
    <property type="component" value="Unassembled WGS sequence"/>
</dbReference>
<evidence type="ECO:0000259" key="2">
    <source>
        <dbReference type="Pfam" id="PF01878"/>
    </source>
</evidence>
<dbReference type="NCBIfam" id="NF002616">
    <property type="entry name" value="PRK02268.1-2"/>
    <property type="match status" value="1"/>
</dbReference>
<dbReference type="InterPro" id="IPR022996">
    <property type="entry name" value="UPF0310"/>
</dbReference>
<dbReference type="HAMAP" id="MF_00771">
    <property type="entry name" value="UPF0310"/>
    <property type="match status" value="1"/>
</dbReference>
<dbReference type="RefSeq" id="WP_053172875.1">
    <property type="nucleotide sequence ID" value="NZ_LFYT02000038.1"/>
</dbReference>
<protein>
    <recommendedName>
        <fullName evidence="1">UPF0310 protein H663_018715</fullName>
    </recommendedName>
</protein>
<evidence type="ECO:0000256" key="1">
    <source>
        <dbReference type="HAMAP-Rule" id="MF_00771"/>
    </source>
</evidence>
<dbReference type="OrthoDB" id="9793567at2"/>
<dbReference type="Gene3D" id="3.10.590.10">
    <property type="entry name" value="ph1033 like domains"/>
    <property type="match status" value="1"/>
</dbReference>
<comment type="caution">
    <text evidence="3">The sequence shown here is derived from an EMBL/GenBank/DDBJ whole genome shotgun (WGS) entry which is preliminary data.</text>
</comment>
<comment type="similarity">
    <text evidence="1">Belongs to the UPF0310 family.</text>
</comment>
<proteinExistence type="inferred from homology"/>
<dbReference type="EMBL" id="LFYT02000038">
    <property type="protein sequence ID" value="PVE41147.1"/>
    <property type="molecule type" value="Genomic_DNA"/>
</dbReference>
<keyword evidence="4" id="KW-1185">Reference proteome</keyword>
<reference evidence="3" key="1">
    <citation type="submission" date="2017-04" db="EMBL/GenBank/DDBJ databases">
        <title>Unexpected and diverse lifestyles within the genus Limnohabitans.</title>
        <authorList>
            <person name="Kasalicky V."/>
            <person name="Mehrshad M."/>
            <person name="Andrei S.-A."/>
            <person name="Salcher M."/>
            <person name="Kratochvilova H."/>
            <person name="Simek K."/>
            <person name="Ghai R."/>
        </authorList>
    </citation>
    <scope>NUCLEOTIDE SEQUENCE [LARGE SCALE GENOMIC DNA]</scope>
    <source>
        <strain evidence="3">II-D5</strain>
    </source>
</reference>
<gene>
    <name evidence="3" type="ORF">H663_018715</name>
</gene>
<dbReference type="InterPro" id="IPR015947">
    <property type="entry name" value="PUA-like_sf"/>
</dbReference>
<dbReference type="SUPFAM" id="SSF88697">
    <property type="entry name" value="PUA domain-like"/>
    <property type="match status" value="1"/>
</dbReference>
<organism evidence="3 4">
    <name type="scientific">Limnohabitans planktonicus II-D5</name>
    <dbReference type="NCBI Taxonomy" id="1293045"/>
    <lineage>
        <taxon>Bacteria</taxon>
        <taxon>Pseudomonadati</taxon>
        <taxon>Pseudomonadota</taxon>
        <taxon>Betaproteobacteria</taxon>
        <taxon>Burkholderiales</taxon>
        <taxon>Comamonadaceae</taxon>
        <taxon>Limnohabitans</taxon>
    </lineage>
</organism>
<evidence type="ECO:0000313" key="3">
    <source>
        <dbReference type="EMBL" id="PVE41147.1"/>
    </source>
</evidence>
<dbReference type="STRING" id="1293045.H663_10750"/>
<dbReference type="InterPro" id="IPR002740">
    <property type="entry name" value="EVE_domain"/>
</dbReference>